<name>A0A2H5XFG5_9BACT</name>
<keyword evidence="1" id="KW-1133">Transmembrane helix</keyword>
<dbReference type="InterPro" id="IPR029044">
    <property type="entry name" value="Nucleotide-diphossugar_trans"/>
</dbReference>
<organism evidence="2 3">
    <name type="scientific">Candidatus Fervidibacter japonicus</name>
    <dbReference type="NCBI Taxonomy" id="2035412"/>
    <lineage>
        <taxon>Bacteria</taxon>
        <taxon>Candidatus Fervidibacterota</taxon>
        <taxon>Candidatus Fervidibacter</taxon>
    </lineage>
</organism>
<comment type="caution">
    <text evidence="2">The sequence shown here is derived from an EMBL/GenBank/DDBJ whole genome shotgun (WGS) entry which is preliminary data.</text>
</comment>
<evidence type="ECO:0008006" key="4">
    <source>
        <dbReference type="Google" id="ProtNLM"/>
    </source>
</evidence>
<dbReference type="Gene3D" id="3.90.550.10">
    <property type="entry name" value="Spore Coat Polysaccharide Biosynthesis Protein SpsA, Chain A"/>
    <property type="match status" value="1"/>
</dbReference>
<feature type="transmembrane region" description="Helical" evidence="1">
    <location>
        <begin position="83"/>
        <end position="116"/>
    </location>
</feature>
<dbReference type="SUPFAM" id="SSF53448">
    <property type="entry name" value="Nucleotide-diphospho-sugar transferases"/>
    <property type="match status" value="1"/>
</dbReference>
<keyword evidence="1" id="KW-0812">Transmembrane</keyword>
<sequence>MGGFDERFRAPHREDSDLAWRVLDAGGRIVFAPDVVAFHPYFPKRPLAMIKSFALLQYDYLLYFKHPKRFREAGWFPNLRHHILHCAFGCATLVALIAKSYPLAVVTGGLLLLRASRSTKRTLSGYRANALYVAEAFLYCLLAPFVHIGMRLYGYLRFLPYHPALRREKSK</sequence>
<evidence type="ECO:0000256" key="1">
    <source>
        <dbReference type="SAM" id="Phobius"/>
    </source>
</evidence>
<proteinExistence type="predicted"/>
<dbReference type="Proteomes" id="UP000236173">
    <property type="component" value="Unassembled WGS sequence"/>
</dbReference>
<feature type="transmembrane region" description="Helical" evidence="1">
    <location>
        <begin position="136"/>
        <end position="156"/>
    </location>
</feature>
<evidence type="ECO:0000313" key="2">
    <source>
        <dbReference type="EMBL" id="GBC99887.1"/>
    </source>
</evidence>
<keyword evidence="1" id="KW-0472">Membrane</keyword>
<accession>A0A2H5XFG5</accession>
<gene>
    <name evidence="2" type="ORF">HRbin17_02419</name>
</gene>
<reference evidence="3" key="1">
    <citation type="submission" date="2017-09" db="EMBL/GenBank/DDBJ databases">
        <title>Metaegenomics of thermophilic ammonia-oxidizing enrichment culture.</title>
        <authorList>
            <person name="Kato S."/>
            <person name="Suzuki K."/>
        </authorList>
    </citation>
    <scope>NUCLEOTIDE SEQUENCE [LARGE SCALE GENOMIC DNA]</scope>
</reference>
<protein>
    <recommendedName>
        <fullName evidence="4">Glycosyltransferase 2-like domain-containing protein</fullName>
    </recommendedName>
</protein>
<dbReference type="EMBL" id="BEHT01000041">
    <property type="protein sequence ID" value="GBC99887.1"/>
    <property type="molecule type" value="Genomic_DNA"/>
</dbReference>
<dbReference type="AlphaFoldDB" id="A0A2H5XFG5"/>
<evidence type="ECO:0000313" key="3">
    <source>
        <dbReference type="Proteomes" id="UP000236173"/>
    </source>
</evidence>